<protein>
    <submittedName>
        <fullName evidence="1">Uncharacterized protein</fullName>
    </submittedName>
</protein>
<sequence>MNIINKVLKLSPDNLRSVSLAEESDMQKAYSTPAEIIRLDGTAGTFRTEKHDRSAGYQRKCDLSSVRCRSCTNIWCFNGTVTLDLNVIMLVSSCMSSCRDAMIHENKYPGRGLRAAGSVTSLLLTSFDQCRKKSQGDKDLTR</sequence>
<accession>A0AAV3YNL7</accession>
<dbReference type="Proteomes" id="UP000735302">
    <property type="component" value="Unassembled WGS sequence"/>
</dbReference>
<dbReference type="AlphaFoldDB" id="A0AAV3YNL7"/>
<proteinExistence type="predicted"/>
<name>A0AAV3YNL7_9GAST</name>
<evidence type="ECO:0000313" key="1">
    <source>
        <dbReference type="EMBL" id="GFN84069.1"/>
    </source>
</evidence>
<comment type="caution">
    <text evidence="1">The sequence shown here is derived from an EMBL/GenBank/DDBJ whole genome shotgun (WGS) entry which is preliminary data.</text>
</comment>
<evidence type="ECO:0000313" key="2">
    <source>
        <dbReference type="Proteomes" id="UP000735302"/>
    </source>
</evidence>
<organism evidence="1 2">
    <name type="scientific">Plakobranchus ocellatus</name>
    <dbReference type="NCBI Taxonomy" id="259542"/>
    <lineage>
        <taxon>Eukaryota</taxon>
        <taxon>Metazoa</taxon>
        <taxon>Spiralia</taxon>
        <taxon>Lophotrochozoa</taxon>
        <taxon>Mollusca</taxon>
        <taxon>Gastropoda</taxon>
        <taxon>Heterobranchia</taxon>
        <taxon>Euthyneura</taxon>
        <taxon>Panpulmonata</taxon>
        <taxon>Sacoglossa</taxon>
        <taxon>Placobranchoidea</taxon>
        <taxon>Plakobranchidae</taxon>
        <taxon>Plakobranchus</taxon>
    </lineage>
</organism>
<keyword evidence="2" id="KW-1185">Reference proteome</keyword>
<reference evidence="1 2" key="1">
    <citation type="journal article" date="2021" name="Elife">
        <title>Chloroplast acquisition without the gene transfer in kleptoplastic sea slugs, Plakobranchus ocellatus.</title>
        <authorList>
            <person name="Maeda T."/>
            <person name="Takahashi S."/>
            <person name="Yoshida T."/>
            <person name="Shimamura S."/>
            <person name="Takaki Y."/>
            <person name="Nagai Y."/>
            <person name="Toyoda A."/>
            <person name="Suzuki Y."/>
            <person name="Arimoto A."/>
            <person name="Ishii H."/>
            <person name="Satoh N."/>
            <person name="Nishiyama T."/>
            <person name="Hasebe M."/>
            <person name="Maruyama T."/>
            <person name="Minagawa J."/>
            <person name="Obokata J."/>
            <person name="Shigenobu S."/>
        </authorList>
    </citation>
    <scope>NUCLEOTIDE SEQUENCE [LARGE SCALE GENOMIC DNA]</scope>
</reference>
<dbReference type="EMBL" id="BLXT01001278">
    <property type="protein sequence ID" value="GFN84069.1"/>
    <property type="molecule type" value="Genomic_DNA"/>
</dbReference>
<gene>
    <name evidence="1" type="ORF">PoB_001057500</name>
</gene>